<dbReference type="Proteomes" id="UP000642125">
    <property type="component" value="Unassembled WGS sequence"/>
</dbReference>
<dbReference type="RefSeq" id="WP_203669047.1">
    <property type="nucleotide sequence ID" value="NZ_BONO01000018.1"/>
</dbReference>
<keyword evidence="1" id="KW-0472">Membrane</keyword>
<comment type="caution">
    <text evidence="2">The sequence shown here is derived from an EMBL/GenBank/DDBJ whole genome shotgun (WGS) entry which is preliminary data.</text>
</comment>
<protein>
    <submittedName>
        <fullName evidence="2">Uncharacterized protein</fullName>
    </submittedName>
</protein>
<dbReference type="AlphaFoldDB" id="A0A919PEB6"/>
<evidence type="ECO:0000256" key="1">
    <source>
        <dbReference type="SAM" id="Phobius"/>
    </source>
</evidence>
<keyword evidence="1" id="KW-1133">Transmembrane helix</keyword>
<accession>A0A919PEB6</accession>
<feature type="transmembrane region" description="Helical" evidence="1">
    <location>
        <begin position="21"/>
        <end position="45"/>
    </location>
</feature>
<sequence>MSRTPAEHPTTAEQRRRGSRAALWGTLGAVVAGLAAVGTVIALAVR</sequence>
<keyword evidence="3" id="KW-1185">Reference proteome</keyword>
<dbReference type="EMBL" id="BONO01000018">
    <property type="protein sequence ID" value="GIG37027.1"/>
    <property type="molecule type" value="Genomic_DNA"/>
</dbReference>
<reference evidence="2" key="1">
    <citation type="submission" date="2021-01" db="EMBL/GenBank/DDBJ databases">
        <title>Whole genome shotgun sequence of Cellulomonas pakistanensis NBRC 110800.</title>
        <authorList>
            <person name="Komaki H."/>
            <person name="Tamura T."/>
        </authorList>
    </citation>
    <scope>NUCLEOTIDE SEQUENCE</scope>
    <source>
        <strain evidence="2">NBRC 110800</strain>
    </source>
</reference>
<proteinExistence type="predicted"/>
<evidence type="ECO:0000313" key="3">
    <source>
        <dbReference type="Proteomes" id="UP000642125"/>
    </source>
</evidence>
<organism evidence="2 3">
    <name type="scientific">Cellulomonas pakistanensis</name>
    <dbReference type="NCBI Taxonomy" id="992287"/>
    <lineage>
        <taxon>Bacteria</taxon>
        <taxon>Bacillati</taxon>
        <taxon>Actinomycetota</taxon>
        <taxon>Actinomycetes</taxon>
        <taxon>Micrococcales</taxon>
        <taxon>Cellulomonadaceae</taxon>
        <taxon>Cellulomonas</taxon>
    </lineage>
</organism>
<name>A0A919PEB6_9CELL</name>
<keyword evidence="1" id="KW-0812">Transmembrane</keyword>
<evidence type="ECO:0000313" key="2">
    <source>
        <dbReference type="EMBL" id="GIG37027.1"/>
    </source>
</evidence>
<gene>
    <name evidence="2" type="ORF">Cpa01nite_24080</name>
</gene>